<dbReference type="CDD" id="cd21037">
    <property type="entry name" value="MLKL_NTD"/>
    <property type="match status" value="1"/>
</dbReference>
<evidence type="ECO:0000313" key="4">
    <source>
        <dbReference type="EMBL" id="CAF1615731.1"/>
    </source>
</evidence>
<dbReference type="EMBL" id="CAJNOM010001665">
    <property type="protein sequence ID" value="CAF1615731.1"/>
    <property type="molecule type" value="Genomic_DNA"/>
</dbReference>
<dbReference type="Gene3D" id="1.20.930.20">
    <property type="entry name" value="Adaptor protein Cbl, N-terminal domain"/>
    <property type="match status" value="1"/>
</dbReference>
<sequence>MQRNRDGEPVSFSVLASVGPPLISGIFTLAQQIHKTVETCGENDIDCIELDGHIYEVIDCLEYIESDAPRLFKQLEQPIINLETCLVDCLELVQKYTNASAIGLFLRSHSYKRKFDKMNDQLEKCKQRLSFAIQVHSLSVTKKRSQFTTRITTQTLGLDGRHKRTHADQSKHRPMTPLVNHAVKQSPKISHHQSRHLHHSNSPHHQQRPRVSSLPRTPNIPRVSSVPRSLMNGVHHH</sequence>
<dbReference type="Proteomes" id="UP000663832">
    <property type="component" value="Unassembled WGS sequence"/>
</dbReference>
<organism evidence="3 6">
    <name type="scientific">Adineta steineri</name>
    <dbReference type="NCBI Taxonomy" id="433720"/>
    <lineage>
        <taxon>Eukaryota</taxon>
        <taxon>Metazoa</taxon>
        <taxon>Spiralia</taxon>
        <taxon>Gnathifera</taxon>
        <taxon>Rotifera</taxon>
        <taxon>Eurotatoria</taxon>
        <taxon>Bdelloidea</taxon>
        <taxon>Adinetida</taxon>
        <taxon>Adinetidae</taxon>
        <taxon>Adineta</taxon>
    </lineage>
</organism>
<dbReference type="GO" id="GO:0007166">
    <property type="term" value="P:cell surface receptor signaling pathway"/>
    <property type="evidence" value="ECO:0007669"/>
    <property type="project" value="InterPro"/>
</dbReference>
<evidence type="ECO:0000256" key="1">
    <source>
        <dbReference type="SAM" id="MobiDB-lite"/>
    </source>
</evidence>
<dbReference type="InterPro" id="IPR036537">
    <property type="entry name" value="Adaptor_Cbl_N_dom_sf"/>
</dbReference>
<protein>
    <recommendedName>
        <fullName evidence="2">Mixed lineage kinase domain-containing protein</fullName>
    </recommendedName>
</protein>
<dbReference type="EMBL" id="CAJNOI010000083">
    <property type="protein sequence ID" value="CAF1025574.1"/>
    <property type="molecule type" value="Genomic_DNA"/>
</dbReference>
<comment type="caution">
    <text evidence="3">The sequence shown here is derived from an EMBL/GenBank/DDBJ whole genome shotgun (WGS) entry which is preliminary data.</text>
</comment>
<feature type="region of interest" description="Disordered" evidence="1">
    <location>
        <begin position="156"/>
        <end position="237"/>
    </location>
</feature>
<reference evidence="3" key="1">
    <citation type="submission" date="2021-02" db="EMBL/GenBank/DDBJ databases">
        <authorList>
            <person name="Nowell W R."/>
        </authorList>
    </citation>
    <scope>NUCLEOTIDE SEQUENCE</scope>
</reference>
<name>A0A814ILJ5_9BILA</name>
<accession>A0A814ILJ5</accession>
<keyword evidence="5" id="KW-1185">Reference proteome</keyword>
<dbReference type="InterPro" id="IPR054000">
    <property type="entry name" value="MLKL_N"/>
</dbReference>
<dbReference type="Proteomes" id="UP000663877">
    <property type="component" value="Unassembled WGS sequence"/>
</dbReference>
<dbReference type="InterPro" id="IPR059179">
    <property type="entry name" value="MLKL-like_MCAfunc"/>
</dbReference>
<proteinExistence type="predicted"/>
<dbReference type="OrthoDB" id="10064963at2759"/>
<gene>
    <name evidence="3" type="ORF">BJG266_LOCUS17239</name>
    <name evidence="4" type="ORF">QVE165_LOCUS54788</name>
</gene>
<evidence type="ECO:0000313" key="6">
    <source>
        <dbReference type="Proteomes" id="UP000663877"/>
    </source>
</evidence>
<feature type="domain" description="Mixed lineage kinase" evidence="2">
    <location>
        <begin position="25"/>
        <end position="147"/>
    </location>
</feature>
<evidence type="ECO:0000313" key="3">
    <source>
        <dbReference type="EMBL" id="CAF1025574.1"/>
    </source>
</evidence>
<dbReference type="AlphaFoldDB" id="A0A814ILJ5"/>
<evidence type="ECO:0000313" key="5">
    <source>
        <dbReference type="Proteomes" id="UP000663832"/>
    </source>
</evidence>
<dbReference type="Pfam" id="PF22215">
    <property type="entry name" value="MLKL_N"/>
    <property type="match status" value="1"/>
</dbReference>
<evidence type="ECO:0000259" key="2">
    <source>
        <dbReference type="Pfam" id="PF22215"/>
    </source>
</evidence>
<feature type="compositionally biased region" description="Basic residues" evidence="1">
    <location>
        <begin position="189"/>
        <end position="208"/>
    </location>
</feature>